<dbReference type="InterPro" id="IPR042114">
    <property type="entry name" value="GatB_C_1"/>
</dbReference>
<dbReference type="Proteomes" id="UP001327219">
    <property type="component" value="Chromosome"/>
</dbReference>
<dbReference type="Gene3D" id="1.10.10.410">
    <property type="match status" value="1"/>
</dbReference>
<dbReference type="HAMAP" id="MF_00121">
    <property type="entry name" value="GatB"/>
    <property type="match status" value="1"/>
</dbReference>
<dbReference type="InterPro" id="IPR023168">
    <property type="entry name" value="GatB_Yqey_C_2"/>
</dbReference>
<dbReference type="InterPro" id="IPR017958">
    <property type="entry name" value="Gln-tRNA_amidoTrfase_suB_CS"/>
</dbReference>
<dbReference type="SMART" id="SM00845">
    <property type="entry name" value="GatB_Yqey"/>
    <property type="match status" value="1"/>
</dbReference>
<gene>
    <name evidence="11" type="primary">gatB</name>
    <name evidence="13" type="ORF">Bandiella_00064</name>
</gene>
<evidence type="ECO:0000256" key="7">
    <source>
        <dbReference type="ARBA" id="ARBA00022917"/>
    </source>
</evidence>
<keyword evidence="14" id="KW-1185">Reference proteome</keyword>
<sequence>MFIKGSKHDWELVIGLEIHAQLKSKSKLFSCSSTHFGEENNTQVSYVDAAMPGMLPVANKKCVELAVRAGLAINGEINKFSVFDRKNYFYPDSPQGYQISQFFLPIVTNGSLDIVDASGEKKTITINRIHIEQDAGKSIHDQSPTETFIDLNRVGIPLIEIVTDPDFRDPNEVEQFMKKLRDILRYINVCDGDLEKGSMRCDANVSMRKKGATVLGTRVEVKNINSFKNITKAINIEAHRQVALLEDGQEVIQETRLYDAALDQTKSMRKKEESRDYRYFPDPDLLPLKITAEFIEEVRKQLPELPEQKKERYIKDFGITPYDADVVTADKDVAEFFENIASTVNPKLVANWICVELFARLNKNGLAFHELPIKEEYFLSLLQLIESGHISGTIGKDVLDIMFESNEDPKHIVEKNGLAQISNTDEIAKYVEQVLQSNPEKVAELKGGKEKLFGFFVGQVMKISQGKANPQTINEILTKKLKL</sequence>
<evidence type="ECO:0000259" key="12">
    <source>
        <dbReference type="SMART" id="SM00845"/>
    </source>
</evidence>
<keyword evidence="7 11" id="KW-0648">Protein biosynthesis</keyword>
<dbReference type="NCBIfam" id="NF004012">
    <property type="entry name" value="PRK05477.1-2"/>
    <property type="match status" value="1"/>
</dbReference>
<comment type="subunit">
    <text evidence="2 11">Heterotrimer of A, B and C subunits.</text>
</comment>
<proteinExistence type="inferred from homology"/>
<reference evidence="13 14" key="1">
    <citation type="submission" date="2022-11" db="EMBL/GenBank/DDBJ databases">
        <title>Host association and intracellularity evolved multiple times independently in the Rickettsiales.</title>
        <authorList>
            <person name="Castelli M."/>
            <person name="Nardi T."/>
            <person name="Gammuto L."/>
            <person name="Bellinzona G."/>
            <person name="Sabaneyeva E."/>
            <person name="Potekhin A."/>
            <person name="Serra V."/>
            <person name="Petroni G."/>
            <person name="Sassera D."/>
        </authorList>
    </citation>
    <scope>NUCLEOTIDE SEQUENCE [LARGE SCALE GENOMIC DNA]</scope>
    <source>
        <strain evidence="13 14">NDG2</strain>
    </source>
</reference>
<evidence type="ECO:0000256" key="1">
    <source>
        <dbReference type="ARBA" id="ARBA00005306"/>
    </source>
</evidence>
<dbReference type="PANTHER" id="PTHR11659:SF0">
    <property type="entry name" value="GLUTAMYL-TRNA(GLN) AMIDOTRANSFERASE SUBUNIT B, MITOCHONDRIAL"/>
    <property type="match status" value="1"/>
</dbReference>
<evidence type="ECO:0000256" key="2">
    <source>
        <dbReference type="ARBA" id="ARBA00011123"/>
    </source>
</evidence>
<dbReference type="RefSeq" id="WP_323732934.1">
    <property type="nucleotide sequence ID" value="NZ_CP110820.1"/>
</dbReference>
<dbReference type="NCBIfam" id="NF004014">
    <property type="entry name" value="PRK05477.1-4"/>
    <property type="match status" value="1"/>
</dbReference>
<evidence type="ECO:0000256" key="10">
    <source>
        <dbReference type="ARBA" id="ARBA00047913"/>
    </source>
</evidence>
<dbReference type="InterPro" id="IPR006075">
    <property type="entry name" value="Asn/Gln-tRNA_Trfase_suB/E_cat"/>
</dbReference>
<dbReference type="NCBIfam" id="NF004015">
    <property type="entry name" value="PRK05477.1-5"/>
    <property type="match status" value="1"/>
</dbReference>
<evidence type="ECO:0000313" key="13">
    <source>
        <dbReference type="EMBL" id="WPX95963.1"/>
    </source>
</evidence>
<dbReference type="Pfam" id="PF02934">
    <property type="entry name" value="GatB_N"/>
    <property type="match status" value="1"/>
</dbReference>
<name>A0ABZ0UIR1_9RICK</name>
<evidence type="ECO:0000256" key="8">
    <source>
        <dbReference type="ARBA" id="ARBA00024799"/>
    </source>
</evidence>
<dbReference type="InterPro" id="IPR003789">
    <property type="entry name" value="Asn/Gln_tRNA_amidoTrase-B-like"/>
</dbReference>
<accession>A0ABZ0UIR1</accession>
<protein>
    <recommendedName>
        <fullName evidence="3 11">Aspartyl/glutamyl-tRNA(Asn/Gln) amidotransferase subunit B</fullName>
        <shortName evidence="11">Asp/Glu-ADT subunit B</shortName>
        <ecNumber evidence="11">6.3.5.-</ecNumber>
    </recommendedName>
</protein>
<organism evidence="13 14">
    <name type="scientific">Candidatus Bandiella euplotis</name>
    <dbReference type="NCBI Taxonomy" id="1664265"/>
    <lineage>
        <taxon>Bacteria</taxon>
        <taxon>Pseudomonadati</taxon>
        <taxon>Pseudomonadota</taxon>
        <taxon>Alphaproteobacteria</taxon>
        <taxon>Rickettsiales</taxon>
        <taxon>Candidatus Midichloriaceae</taxon>
        <taxon>Candidatus Bandiella</taxon>
    </lineage>
</organism>
<dbReference type="SUPFAM" id="SSF55931">
    <property type="entry name" value="Glutamine synthetase/guanido kinase"/>
    <property type="match status" value="1"/>
</dbReference>
<keyword evidence="6 11" id="KW-0067">ATP-binding</keyword>
<evidence type="ECO:0000256" key="3">
    <source>
        <dbReference type="ARBA" id="ARBA00016923"/>
    </source>
</evidence>
<comment type="catalytic activity">
    <reaction evidence="10 11">
        <text>L-glutamyl-tRNA(Gln) + L-glutamine + ATP + H2O = L-glutaminyl-tRNA(Gln) + L-glutamate + ADP + phosphate + H(+)</text>
        <dbReference type="Rhea" id="RHEA:17521"/>
        <dbReference type="Rhea" id="RHEA-COMP:9681"/>
        <dbReference type="Rhea" id="RHEA-COMP:9684"/>
        <dbReference type="ChEBI" id="CHEBI:15377"/>
        <dbReference type="ChEBI" id="CHEBI:15378"/>
        <dbReference type="ChEBI" id="CHEBI:29985"/>
        <dbReference type="ChEBI" id="CHEBI:30616"/>
        <dbReference type="ChEBI" id="CHEBI:43474"/>
        <dbReference type="ChEBI" id="CHEBI:58359"/>
        <dbReference type="ChEBI" id="CHEBI:78520"/>
        <dbReference type="ChEBI" id="CHEBI:78521"/>
        <dbReference type="ChEBI" id="CHEBI:456216"/>
    </reaction>
</comment>
<dbReference type="NCBIfam" id="TIGR00133">
    <property type="entry name" value="gatB"/>
    <property type="match status" value="1"/>
</dbReference>
<dbReference type="InterPro" id="IPR014746">
    <property type="entry name" value="Gln_synth/guanido_kin_cat_dom"/>
</dbReference>
<dbReference type="EMBL" id="CP110820">
    <property type="protein sequence ID" value="WPX95963.1"/>
    <property type="molecule type" value="Genomic_DNA"/>
</dbReference>
<dbReference type="InterPro" id="IPR018027">
    <property type="entry name" value="Asn/Gln_amidotransferase"/>
</dbReference>
<dbReference type="Pfam" id="PF02637">
    <property type="entry name" value="GatB_Yqey"/>
    <property type="match status" value="1"/>
</dbReference>
<evidence type="ECO:0000256" key="6">
    <source>
        <dbReference type="ARBA" id="ARBA00022840"/>
    </source>
</evidence>
<evidence type="ECO:0000256" key="4">
    <source>
        <dbReference type="ARBA" id="ARBA00022598"/>
    </source>
</evidence>
<keyword evidence="5 11" id="KW-0547">Nucleotide-binding</keyword>
<dbReference type="InterPro" id="IPR004413">
    <property type="entry name" value="GatB"/>
</dbReference>
<comment type="catalytic activity">
    <reaction evidence="9 11">
        <text>L-aspartyl-tRNA(Asn) + L-glutamine + ATP + H2O = L-asparaginyl-tRNA(Asn) + L-glutamate + ADP + phosphate + 2 H(+)</text>
        <dbReference type="Rhea" id="RHEA:14513"/>
        <dbReference type="Rhea" id="RHEA-COMP:9674"/>
        <dbReference type="Rhea" id="RHEA-COMP:9677"/>
        <dbReference type="ChEBI" id="CHEBI:15377"/>
        <dbReference type="ChEBI" id="CHEBI:15378"/>
        <dbReference type="ChEBI" id="CHEBI:29985"/>
        <dbReference type="ChEBI" id="CHEBI:30616"/>
        <dbReference type="ChEBI" id="CHEBI:43474"/>
        <dbReference type="ChEBI" id="CHEBI:58359"/>
        <dbReference type="ChEBI" id="CHEBI:78515"/>
        <dbReference type="ChEBI" id="CHEBI:78516"/>
        <dbReference type="ChEBI" id="CHEBI:456216"/>
    </reaction>
</comment>
<evidence type="ECO:0000256" key="11">
    <source>
        <dbReference type="HAMAP-Rule" id="MF_00121"/>
    </source>
</evidence>
<dbReference type="PROSITE" id="PS01234">
    <property type="entry name" value="GATB"/>
    <property type="match status" value="1"/>
</dbReference>
<evidence type="ECO:0000256" key="9">
    <source>
        <dbReference type="ARBA" id="ARBA00047380"/>
    </source>
</evidence>
<feature type="domain" description="Asn/Gln amidotransferase" evidence="12">
    <location>
        <begin position="335"/>
        <end position="481"/>
    </location>
</feature>
<dbReference type="EC" id="6.3.5.-" evidence="11"/>
<comment type="similarity">
    <text evidence="1 11">Belongs to the GatB/GatE family. GatB subfamily.</text>
</comment>
<evidence type="ECO:0000313" key="14">
    <source>
        <dbReference type="Proteomes" id="UP001327219"/>
    </source>
</evidence>
<dbReference type="PANTHER" id="PTHR11659">
    <property type="entry name" value="GLUTAMYL-TRNA GLN AMIDOTRANSFERASE SUBUNIT B MITOCHONDRIAL AND PROKARYOTIC PET112-RELATED"/>
    <property type="match status" value="1"/>
</dbReference>
<comment type="function">
    <text evidence="8 11">Allows the formation of correctly charged Asn-tRNA(Asn) or Gln-tRNA(Gln) through the transamidation of misacylated Asp-tRNA(Asn) or Glu-tRNA(Gln) in organisms which lack either or both of asparaginyl-tRNA or glutaminyl-tRNA synthetases. The reaction takes place in the presence of glutamine and ATP through an activated phospho-Asp-tRNA(Asn) or phospho-Glu-tRNA(Gln).</text>
</comment>
<dbReference type="SUPFAM" id="SSF89095">
    <property type="entry name" value="GatB/YqeY motif"/>
    <property type="match status" value="1"/>
</dbReference>
<dbReference type="InterPro" id="IPR017959">
    <property type="entry name" value="Asn/Gln-tRNA_amidoTrfase_suB/E"/>
</dbReference>
<evidence type="ECO:0000256" key="5">
    <source>
        <dbReference type="ARBA" id="ARBA00022741"/>
    </source>
</evidence>
<dbReference type="Gene3D" id="1.10.150.380">
    <property type="entry name" value="GatB domain, N-terminal subdomain"/>
    <property type="match status" value="1"/>
</dbReference>
<keyword evidence="4 11" id="KW-0436">Ligase</keyword>